<accession>A0A0A1UJN7</accession>
<dbReference type="Gene3D" id="2.120.10.70">
    <property type="entry name" value="Fucose-specific lectin"/>
    <property type="match status" value="1"/>
</dbReference>
<dbReference type="SUPFAM" id="SSF89372">
    <property type="entry name" value="Fucose-specific lectin"/>
    <property type="match status" value="1"/>
</dbReference>
<comment type="caution">
    <text evidence="2">The sequence shown here is derived from an EMBL/GenBank/DDBJ whole genome shotgun (WGS) entry which is preliminary data.</text>
</comment>
<dbReference type="AlphaFoldDB" id="A0A0A1UJN7"/>
<dbReference type="CDD" id="cd22893">
    <property type="entry name" value="PlcA-like"/>
    <property type="match status" value="1"/>
</dbReference>
<gene>
    <name evidence="2" type="ORF">RSOL_309440</name>
</gene>
<dbReference type="InterPro" id="IPR012475">
    <property type="entry name" value="Fungal_lectin"/>
</dbReference>
<sequence length="700" mass="78008">MSIIVQQQLSGLQPNETLVIGETDIAFGRVVAPVPLRNKPKIKTGWGFEYAEHSFIGDDVNLTLANGLKIPAFDHKFTLDNGLNVTYGQINGLAGDFYGTDKPISDGADAQDQSTRFVAAYNTLAGVSSRQPKEAQDILSVLQTEVAAVNKALADHIDPSIVYNQLPDVTSKLELLTIGRPRHFPSYLGLARINWDHFGQDARTAYNAGHGTALQVAAQGDLERAYTLNAFADHFLEDSFAAGHLRTPRRGLHSSFNPAADLCAKFMHDEDNAIGLSVNNSLGQSWTCYGDKRALDVEDEENLKYCVAAVQASADEVYTAYISKTTPEPSSYKAWTIAPTLESALGPQTLAPLFKYQDNMKDIDRRDVIENRRLHNLTSSWWYASTALKCKTDGWWKYPITIDGPPKIIPWTSFAITTPRIWSTRLYYQSPLGGVLESKHIDGQWTGGITQPALWDAALFTPLAAINWDSGNQIRVYYLSPDYQLREYCCRNGSWFQGELNDMNIQAARNTSIAAFQYGDNGKHIRIYFQEEGSDEIKEFCHDDGQWCRGTTLPRALSGTSIAAISYEYEGLRFRVYYQGQDLSIREHCFDKKDWSSGEFGGVVAPGRTQLGVLIRSGVVLDVYWVNENSEIAHRVHSNGTWQDTSKVVALKRGAKFVLAHWEGGRYIRVYYQSADGSIMEIGKDNDENWSSSATVAMSN</sequence>
<dbReference type="Proteomes" id="UP000030108">
    <property type="component" value="Unassembled WGS sequence"/>
</dbReference>
<dbReference type="OrthoDB" id="5273855at2759"/>
<dbReference type="Pfam" id="PF07938">
    <property type="entry name" value="Fungal_lectin"/>
    <property type="match status" value="1"/>
</dbReference>
<evidence type="ECO:0000313" key="2">
    <source>
        <dbReference type="EMBL" id="EUC59349.1"/>
    </source>
</evidence>
<comment type="similarity">
    <text evidence="1">Belongs to the fungal fucose-specific lectin family.</text>
</comment>
<evidence type="ECO:0000256" key="1">
    <source>
        <dbReference type="ARBA" id="ARBA00009042"/>
    </source>
</evidence>
<protein>
    <submittedName>
        <fullName evidence="2">Phosphatidylcholine-hydrolyzing phospholipase C</fullName>
    </submittedName>
</protein>
<name>A0A0A1UJN7_9AGAM</name>
<dbReference type="EMBL" id="JATN01000321">
    <property type="protein sequence ID" value="EUC59349.1"/>
    <property type="molecule type" value="Genomic_DNA"/>
</dbReference>
<reference evidence="3" key="1">
    <citation type="journal article" date="2014" name="Genome Announc.">
        <title>Draft genome sequence of the plant-pathogenic soil fungus Rhizoctonia solani anastomosis group 3 strain Rhs1AP.</title>
        <authorList>
            <person name="Cubeta M.A."/>
            <person name="Thomas E."/>
            <person name="Dean R.A."/>
            <person name="Jabaji S."/>
            <person name="Neate S.M."/>
            <person name="Tavantzis S."/>
            <person name="Toda T."/>
            <person name="Vilgalys R."/>
            <person name="Bharathan N."/>
            <person name="Fedorova-Abrams N."/>
            <person name="Pakala S.B."/>
            <person name="Pakala S.M."/>
            <person name="Zafar N."/>
            <person name="Joardar V."/>
            <person name="Losada L."/>
            <person name="Nierman W.C."/>
        </authorList>
    </citation>
    <scope>NUCLEOTIDE SEQUENCE [LARGE SCALE GENOMIC DNA]</scope>
    <source>
        <strain evidence="3">AG-3</strain>
    </source>
</reference>
<proteinExistence type="inferred from homology"/>
<organism evidence="2 3">
    <name type="scientific">Rhizoctonia solani AG-3 Rhs1AP</name>
    <dbReference type="NCBI Taxonomy" id="1086054"/>
    <lineage>
        <taxon>Eukaryota</taxon>
        <taxon>Fungi</taxon>
        <taxon>Dikarya</taxon>
        <taxon>Basidiomycota</taxon>
        <taxon>Agaricomycotina</taxon>
        <taxon>Agaricomycetes</taxon>
        <taxon>Cantharellales</taxon>
        <taxon>Ceratobasidiaceae</taxon>
        <taxon>Rhizoctonia</taxon>
    </lineage>
</organism>
<evidence type="ECO:0000313" key="3">
    <source>
        <dbReference type="Proteomes" id="UP000030108"/>
    </source>
</evidence>
<dbReference type="InterPro" id="IPR049756">
    <property type="entry name" value="PlcA-like_dom"/>
</dbReference>